<reference evidence="3 4" key="1">
    <citation type="submission" date="2018-08" db="EMBL/GenBank/DDBJ databases">
        <authorList>
            <person name="Khan S.A."/>
            <person name="Jeon C.O."/>
            <person name="Chun B.H."/>
            <person name="Jeong S.E."/>
        </authorList>
    </citation>
    <scope>NUCLEOTIDE SEQUENCE [LARGE SCALE GENOMIC DNA]</scope>
    <source>
        <strain evidence="3 4">S-16</strain>
    </source>
</reference>
<protein>
    <recommendedName>
        <fullName evidence="2">Flagellar motor switch protein FliN-like C-terminal domain-containing protein</fullName>
    </recommendedName>
</protein>
<name>A0A3N7HK27_9BURK</name>
<dbReference type="GO" id="GO:0050918">
    <property type="term" value="P:positive chemotaxis"/>
    <property type="evidence" value="ECO:0007669"/>
    <property type="project" value="TreeGrafter"/>
</dbReference>
<sequence>MNASTMPISALGVHRRLPTMDAALAGLTRRLYGRDGLMLPAGRESFVVRFGEVHAAMCGLQLQLRCNGFDFEAQVIVPGALADIGAVMSATVPLVVQRAAVMHALQPLWQAVQALLPAPLELSGLRGEGAAWSAWDALGMTIVRQTAASSHRTGVLLRALQPHGWQHLARAQRLSGTKDIEAANSWPLVVSVCTEPVTLSVNEIRHMEPGDVLLLKANARQRERLPVRLCVGGRAWPGVDAVLQGRKLRVERVAYAGPARANSSLSRTERPPMTSAHALPSVPDDSHGMADDLDAIRMDVEIQVARLSMPMSALRTLAAGQVLETQHAIDGHCVDIFCGGHHLGVGQLVAIGDHLGVRVVALESTQACARAQGPQHAAMAQV</sequence>
<dbReference type="Pfam" id="PF01052">
    <property type="entry name" value="FliMN_C"/>
    <property type="match status" value="1"/>
</dbReference>
<dbReference type="PANTHER" id="PTHR30034:SF6">
    <property type="entry name" value="YOP PROTEINS TRANSLOCATION PROTEIN Q"/>
    <property type="match status" value="1"/>
</dbReference>
<dbReference type="AlphaFoldDB" id="A0A3N7HK27"/>
<keyword evidence="4" id="KW-1185">Reference proteome</keyword>
<feature type="region of interest" description="Disordered" evidence="1">
    <location>
        <begin position="260"/>
        <end position="288"/>
    </location>
</feature>
<feature type="domain" description="Flagellar motor switch protein FliN-like C-terminal" evidence="2">
    <location>
        <begin position="292"/>
        <end position="361"/>
    </location>
</feature>
<dbReference type="SUPFAM" id="SSF101801">
    <property type="entry name" value="Surface presentation of antigens (SPOA)"/>
    <property type="match status" value="1"/>
</dbReference>
<proteinExistence type="predicted"/>
<evidence type="ECO:0000256" key="1">
    <source>
        <dbReference type="SAM" id="MobiDB-lite"/>
    </source>
</evidence>
<evidence type="ECO:0000313" key="4">
    <source>
        <dbReference type="Proteomes" id="UP000267464"/>
    </source>
</evidence>
<dbReference type="InterPro" id="IPR001543">
    <property type="entry name" value="FliN-like_C"/>
</dbReference>
<dbReference type="OrthoDB" id="8929629at2"/>
<evidence type="ECO:0000313" key="3">
    <source>
        <dbReference type="EMBL" id="RQP21326.1"/>
    </source>
</evidence>
<gene>
    <name evidence="3" type="ORF">DZC73_27905</name>
</gene>
<dbReference type="GO" id="GO:0071978">
    <property type="term" value="P:bacterial-type flagellum-dependent swarming motility"/>
    <property type="evidence" value="ECO:0007669"/>
    <property type="project" value="TreeGrafter"/>
</dbReference>
<evidence type="ECO:0000259" key="2">
    <source>
        <dbReference type="Pfam" id="PF01052"/>
    </source>
</evidence>
<dbReference type="InterPro" id="IPR036429">
    <property type="entry name" value="SpoA-like_sf"/>
</dbReference>
<organism evidence="3 4">
    <name type="scientific">Piscinibacter terrae</name>
    <dbReference type="NCBI Taxonomy" id="2496871"/>
    <lineage>
        <taxon>Bacteria</taxon>
        <taxon>Pseudomonadati</taxon>
        <taxon>Pseudomonadota</taxon>
        <taxon>Betaproteobacteria</taxon>
        <taxon>Burkholderiales</taxon>
        <taxon>Sphaerotilaceae</taxon>
        <taxon>Piscinibacter</taxon>
    </lineage>
</organism>
<dbReference type="RefSeq" id="WP_124543694.1">
    <property type="nucleotide sequence ID" value="NZ_QUSW01000011.1"/>
</dbReference>
<comment type="caution">
    <text evidence="3">The sequence shown here is derived from an EMBL/GenBank/DDBJ whole genome shotgun (WGS) entry which is preliminary data.</text>
</comment>
<dbReference type="Gene3D" id="2.30.330.10">
    <property type="entry name" value="SpoA-like"/>
    <property type="match status" value="2"/>
</dbReference>
<dbReference type="EMBL" id="QUSW01000011">
    <property type="protein sequence ID" value="RQP21326.1"/>
    <property type="molecule type" value="Genomic_DNA"/>
</dbReference>
<accession>A0A3N7HK27</accession>
<dbReference type="Proteomes" id="UP000267464">
    <property type="component" value="Unassembled WGS sequence"/>
</dbReference>
<reference evidence="3 4" key="2">
    <citation type="submission" date="2018-12" db="EMBL/GenBank/DDBJ databases">
        <title>Rhizobacter gummiphilus sp. nov., a rubber-degrading bacterium isolated from the soil of a botanical garden in Japan.</title>
        <authorList>
            <person name="Shunsuke S.S."/>
        </authorList>
    </citation>
    <scope>NUCLEOTIDE SEQUENCE [LARGE SCALE GENOMIC DNA]</scope>
    <source>
        <strain evidence="3 4">S-16</strain>
    </source>
</reference>
<dbReference type="PANTHER" id="PTHR30034">
    <property type="entry name" value="FLAGELLAR MOTOR SWITCH PROTEIN FLIM"/>
    <property type="match status" value="1"/>
</dbReference>